<accession>A0ABN9G4M0</accession>
<evidence type="ECO:0000313" key="2">
    <source>
        <dbReference type="Proteomes" id="UP001162483"/>
    </source>
</evidence>
<reference evidence="1" key="1">
    <citation type="submission" date="2023-05" db="EMBL/GenBank/DDBJ databases">
        <authorList>
            <person name="Stuckert A."/>
        </authorList>
    </citation>
    <scope>NUCLEOTIDE SEQUENCE</scope>
</reference>
<organism evidence="1 2">
    <name type="scientific">Staurois parvus</name>
    <dbReference type="NCBI Taxonomy" id="386267"/>
    <lineage>
        <taxon>Eukaryota</taxon>
        <taxon>Metazoa</taxon>
        <taxon>Chordata</taxon>
        <taxon>Craniata</taxon>
        <taxon>Vertebrata</taxon>
        <taxon>Euteleostomi</taxon>
        <taxon>Amphibia</taxon>
        <taxon>Batrachia</taxon>
        <taxon>Anura</taxon>
        <taxon>Neobatrachia</taxon>
        <taxon>Ranoidea</taxon>
        <taxon>Ranidae</taxon>
        <taxon>Staurois</taxon>
    </lineage>
</organism>
<gene>
    <name evidence="1" type="ORF">SPARVUS_LOCUS13394037</name>
</gene>
<comment type="caution">
    <text evidence="1">The sequence shown here is derived from an EMBL/GenBank/DDBJ whole genome shotgun (WGS) entry which is preliminary data.</text>
</comment>
<proteinExistence type="predicted"/>
<name>A0ABN9G4M0_9NEOB</name>
<dbReference type="Proteomes" id="UP001162483">
    <property type="component" value="Unassembled WGS sequence"/>
</dbReference>
<feature type="non-terminal residue" evidence="1">
    <location>
        <position position="48"/>
    </location>
</feature>
<sequence length="48" mass="5314">MIPYCPGPHELSVRPCLDNYTSTRDFFSSSLSAVIVHTADDLNVNKAM</sequence>
<dbReference type="EMBL" id="CATNWA010017904">
    <property type="protein sequence ID" value="CAI9603919.1"/>
    <property type="molecule type" value="Genomic_DNA"/>
</dbReference>
<protein>
    <submittedName>
        <fullName evidence="1">Uncharacterized protein</fullName>
    </submittedName>
</protein>
<keyword evidence="2" id="KW-1185">Reference proteome</keyword>
<evidence type="ECO:0000313" key="1">
    <source>
        <dbReference type="EMBL" id="CAI9603919.1"/>
    </source>
</evidence>